<dbReference type="PROSITE" id="PS00061">
    <property type="entry name" value="ADH_SHORT"/>
    <property type="match status" value="1"/>
</dbReference>
<comment type="similarity">
    <text evidence="1 3">Belongs to the short-chain dehydrogenases/reductases (SDR) family.</text>
</comment>
<dbReference type="EMBL" id="JABEPQ010000003">
    <property type="protein sequence ID" value="NNM47061.1"/>
    <property type="molecule type" value="Genomic_DNA"/>
</dbReference>
<evidence type="ECO:0000259" key="4">
    <source>
        <dbReference type="SMART" id="SM00822"/>
    </source>
</evidence>
<comment type="caution">
    <text evidence="5">The sequence shown here is derived from an EMBL/GenBank/DDBJ whole genome shotgun (WGS) entry which is preliminary data.</text>
</comment>
<organism evidence="5 6">
    <name type="scientific">Knoellia koreensis</name>
    <dbReference type="NCBI Taxonomy" id="2730921"/>
    <lineage>
        <taxon>Bacteria</taxon>
        <taxon>Bacillati</taxon>
        <taxon>Actinomycetota</taxon>
        <taxon>Actinomycetes</taxon>
        <taxon>Micrococcales</taxon>
        <taxon>Intrasporangiaceae</taxon>
        <taxon>Knoellia</taxon>
    </lineage>
</organism>
<keyword evidence="2" id="KW-0560">Oxidoreductase</keyword>
<dbReference type="FunFam" id="3.40.50.720:FF:000215">
    <property type="entry name" value="3-hydroxyacyl-CoA dehydrogenase type-2"/>
    <property type="match status" value="1"/>
</dbReference>
<evidence type="ECO:0000313" key="5">
    <source>
        <dbReference type="EMBL" id="NNM47061.1"/>
    </source>
</evidence>
<dbReference type="PRINTS" id="PR00081">
    <property type="entry name" value="GDHRDH"/>
</dbReference>
<dbReference type="PRINTS" id="PR00080">
    <property type="entry name" value="SDRFAMILY"/>
</dbReference>
<gene>
    <name evidence="5" type="ORF">HJG52_13740</name>
</gene>
<dbReference type="InterPro" id="IPR036291">
    <property type="entry name" value="NAD(P)-bd_dom_sf"/>
</dbReference>
<protein>
    <submittedName>
        <fullName evidence="5">SDR family NAD(P)-dependent oxidoreductase</fullName>
    </submittedName>
</protein>
<proteinExistence type="inferred from homology"/>
<evidence type="ECO:0000256" key="1">
    <source>
        <dbReference type="ARBA" id="ARBA00006484"/>
    </source>
</evidence>
<dbReference type="Proteomes" id="UP000588586">
    <property type="component" value="Unassembled WGS sequence"/>
</dbReference>
<evidence type="ECO:0000313" key="6">
    <source>
        <dbReference type="Proteomes" id="UP000588586"/>
    </source>
</evidence>
<name>A0A849HL26_9MICO</name>
<accession>A0A849HL26</accession>
<dbReference type="Pfam" id="PF00106">
    <property type="entry name" value="adh_short"/>
    <property type="match status" value="1"/>
</dbReference>
<evidence type="ECO:0000256" key="2">
    <source>
        <dbReference type="ARBA" id="ARBA00023002"/>
    </source>
</evidence>
<dbReference type="Gene3D" id="3.40.50.720">
    <property type="entry name" value="NAD(P)-binding Rossmann-like Domain"/>
    <property type="match status" value="1"/>
</dbReference>
<dbReference type="InterPro" id="IPR002347">
    <property type="entry name" value="SDR_fam"/>
</dbReference>
<evidence type="ECO:0000256" key="3">
    <source>
        <dbReference type="RuleBase" id="RU000363"/>
    </source>
</evidence>
<dbReference type="RefSeq" id="WP_171244198.1">
    <property type="nucleotide sequence ID" value="NZ_JABEPQ010000003.1"/>
</dbReference>
<dbReference type="PANTHER" id="PTHR43658:SF8">
    <property type="entry name" value="17-BETA-HYDROXYSTEROID DEHYDROGENASE 14-RELATED"/>
    <property type="match status" value="1"/>
</dbReference>
<sequence>MQISNRTFLVTGGASGLGGATTAALLERGAHVVVADRAGTVPGGAVFVETDVTDAGAVAHAVEVATQQPGPLSGVVNCAGIGVAQKVLGKSGPHALEDFMKVLEVNLAGTFNVIRLAAAAMSDAEPGQSGERGVIINTASAAAFDGQIGQAAYSASKGGVVAMTLPIARELARYGIRVATIAPGLFLTPMMGELPEAARESLGQQVPFPPRLGDPAEYAALVIHVIENQMVNGEVIRLDGALRMAAR</sequence>
<dbReference type="InterPro" id="IPR020904">
    <property type="entry name" value="Sc_DH/Rdtase_CS"/>
</dbReference>
<keyword evidence="6" id="KW-1185">Reference proteome</keyword>
<dbReference type="PANTHER" id="PTHR43658">
    <property type="entry name" value="SHORT-CHAIN DEHYDROGENASE/REDUCTASE"/>
    <property type="match status" value="1"/>
</dbReference>
<dbReference type="SUPFAM" id="SSF51735">
    <property type="entry name" value="NAD(P)-binding Rossmann-fold domains"/>
    <property type="match status" value="1"/>
</dbReference>
<dbReference type="SMART" id="SM00822">
    <property type="entry name" value="PKS_KR"/>
    <property type="match status" value="1"/>
</dbReference>
<reference evidence="5 6" key="1">
    <citation type="submission" date="2020-04" db="EMBL/GenBank/DDBJ databases">
        <title>Knoellia sp. isolate from air conditioner.</title>
        <authorList>
            <person name="Chea S."/>
            <person name="Kim D.-U."/>
        </authorList>
    </citation>
    <scope>NUCLEOTIDE SEQUENCE [LARGE SCALE GENOMIC DNA]</scope>
    <source>
        <strain evidence="5 6">DB2414S</strain>
    </source>
</reference>
<feature type="domain" description="Ketoreductase" evidence="4">
    <location>
        <begin position="6"/>
        <end position="184"/>
    </location>
</feature>
<dbReference type="AlphaFoldDB" id="A0A849HL26"/>
<dbReference type="InterPro" id="IPR057326">
    <property type="entry name" value="KR_dom"/>
</dbReference>
<dbReference type="GO" id="GO:0016491">
    <property type="term" value="F:oxidoreductase activity"/>
    <property type="evidence" value="ECO:0007669"/>
    <property type="project" value="UniProtKB-KW"/>
</dbReference>